<accession>A0ABQ3UYP8</accession>
<dbReference type="RefSeq" id="WP_201374105.1">
    <property type="nucleotide sequence ID" value="NZ_BNJG01000002.1"/>
</dbReference>
<dbReference type="EMBL" id="BNJG01000002">
    <property type="protein sequence ID" value="GHO57803.1"/>
    <property type="molecule type" value="Genomic_DNA"/>
</dbReference>
<organism evidence="2 3">
    <name type="scientific">Ktedonobacter robiniae</name>
    <dbReference type="NCBI Taxonomy" id="2778365"/>
    <lineage>
        <taxon>Bacteria</taxon>
        <taxon>Bacillati</taxon>
        <taxon>Chloroflexota</taxon>
        <taxon>Ktedonobacteria</taxon>
        <taxon>Ktedonobacterales</taxon>
        <taxon>Ktedonobacteraceae</taxon>
        <taxon>Ktedonobacter</taxon>
    </lineage>
</organism>
<keyword evidence="1" id="KW-0802">TPR repeat</keyword>
<gene>
    <name evidence="2" type="ORF">KSB_62780</name>
</gene>
<comment type="caution">
    <text evidence="2">The sequence shown here is derived from an EMBL/GenBank/DDBJ whole genome shotgun (WGS) entry which is preliminary data.</text>
</comment>
<evidence type="ECO:0000313" key="3">
    <source>
        <dbReference type="Proteomes" id="UP000654345"/>
    </source>
</evidence>
<keyword evidence="3" id="KW-1185">Reference proteome</keyword>
<dbReference type="Gene3D" id="1.25.40.10">
    <property type="entry name" value="Tetratricopeptide repeat domain"/>
    <property type="match status" value="2"/>
</dbReference>
<dbReference type="SUPFAM" id="SSF48452">
    <property type="entry name" value="TPR-like"/>
    <property type="match status" value="1"/>
</dbReference>
<evidence type="ECO:0000256" key="1">
    <source>
        <dbReference type="PROSITE-ProRule" id="PRU00339"/>
    </source>
</evidence>
<dbReference type="SMART" id="SM00028">
    <property type="entry name" value="TPR"/>
    <property type="match status" value="3"/>
</dbReference>
<dbReference type="Proteomes" id="UP000654345">
    <property type="component" value="Unassembled WGS sequence"/>
</dbReference>
<name>A0ABQ3UYP8_9CHLR</name>
<dbReference type="InterPro" id="IPR019734">
    <property type="entry name" value="TPR_rpt"/>
</dbReference>
<sequence>MPPYDFDALWDYQHPSQTEATFRQLRAQAEHSRDLSYHLQLLTQIARTQGLQRKFAEAHTTLDSVKDQLRPELVMPTIRYLLERGRAFNSSGHPGEAQSWFQQAWELARVHEQAAFFAVDAAHMLAITASSFEDKTTWNQAALYYALASSDEQARGWCGSLYNNLGWTYHDQGAYQRALEYFQQALAWQQEHGTAHEVRIAWWCVGRALRSLQRTAEALALQQELLAEWEKSEEEQDGYVSEEIGECLLILGRAAESRAYFARAYTLLSQDIWLVAQENERLQRLKQLSQASEEVSSSQ</sequence>
<evidence type="ECO:0000313" key="2">
    <source>
        <dbReference type="EMBL" id="GHO57803.1"/>
    </source>
</evidence>
<reference evidence="2 3" key="1">
    <citation type="journal article" date="2021" name="Int. J. Syst. Evol. Microbiol.">
        <title>Reticulibacter mediterranei gen. nov., sp. nov., within the new family Reticulibacteraceae fam. nov., and Ktedonospora formicarum gen. nov., sp. nov., Ktedonobacter robiniae sp. nov., Dictyobacter formicarum sp. nov. and Dictyobacter arantiisoli sp. nov., belonging to the class Ktedonobacteria.</title>
        <authorList>
            <person name="Yabe S."/>
            <person name="Zheng Y."/>
            <person name="Wang C.M."/>
            <person name="Sakai Y."/>
            <person name="Abe K."/>
            <person name="Yokota A."/>
            <person name="Donadio S."/>
            <person name="Cavaletti L."/>
            <person name="Monciardini P."/>
        </authorList>
    </citation>
    <scope>NUCLEOTIDE SEQUENCE [LARGE SCALE GENOMIC DNA]</scope>
    <source>
        <strain evidence="2 3">SOSP1-30</strain>
    </source>
</reference>
<dbReference type="PROSITE" id="PS50005">
    <property type="entry name" value="TPR"/>
    <property type="match status" value="1"/>
</dbReference>
<evidence type="ECO:0008006" key="4">
    <source>
        <dbReference type="Google" id="ProtNLM"/>
    </source>
</evidence>
<proteinExistence type="predicted"/>
<dbReference type="Pfam" id="PF13374">
    <property type="entry name" value="TPR_10"/>
    <property type="match status" value="1"/>
</dbReference>
<feature type="repeat" description="TPR" evidence="1">
    <location>
        <begin position="159"/>
        <end position="192"/>
    </location>
</feature>
<dbReference type="InterPro" id="IPR011990">
    <property type="entry name" value="TPR-like_helical_dom_sf"/>
</dbReference>
<protein>
    <recommendedName>
        <fullName evidence="4">MalT-like TPR region domain-containing protein</fullName>
    </recommendedName>
</protein>
<dbReference type="PROSITE" id="PS50293">
    <property type="entry name" value="TPR_REGION"/>
    <property type="match status" value="1"/>
</dbReference>